<protein>
    <submittedName>
        <fullName evidence="1">Uncharacterized protein</fullName>
    </submittedName>
</protein>
<comment type="caution">
    <text evidence="1">The sequence shown here is derived from an EMBL/GenBank/DDBJ whole genome shotgun (WGS) entry which is preliminary data.</text>
</comment>
<organism evidence="1 2">
    <name type="scientific">Brachionus plicatilis</name>
    <name type="common">Marine rotifer</name>
    <name type="synonym">Brachionus muelleri</name>
    <dbReference type="NCBI Taxonomy" id="10195"/>
    <lineage>
        <taxon>Eukaryota</taxon>
        <taxon>Metazoa</taxon>
        <taxon>Spiralia</taxon>
        <taxon>Gnathifera</taxon>
        <taxon>Rotifera</taxon>
        <taxon>Eurotatoria</taxon>
        <taxon>Monogononta</taxon>
        <taxon>Pseudotrocha</taxon>
        <taxon>Ploima</taxon>
        <taxon>Brachionidae</taxon>
        <taxon>Brachionus</taxon>
    </lineage>
</organism>
<sequence length="59" mass="6868">MILQIIFLSNSISSDLVELYYLFSEQFLDWSVQSQVTDGKLKFSKFTNSNLIFLSLKVQ</sequence>
<reference evidence="1 2" key="1">
    <citation type="journal article" date="2018" name="Sci. Rep.">
        <title>Genomic signatures of local adaptation to the degree of environmental predictability in rotifers.</title>
        <authorList>
            <person name="Franch-Gras L."/>
            <person name="Hahn C."/>
            <person name="Garcia-Roger E.M."/>
            <person name="Carmona M.J."/>
            <person name="Serra M."/>
            <person name="Gomez A."/>
        </authorList>
    </citation>
    <scope>NUCLEOTIDE SEQUENCE [LARGE SCALE GENOMIC DNA]</scope>
    <source>
        <strain evidence="1">HYR1</strain>
    </source>
</reference>
<evidence type="ECO:0000313" key="1">
    <source>
        <dbReference type="EMBL" id="RMZ96678.1"/>
    </source>
</evidence>
<gene>
    <name evidence="1" type="ORF">BpHYR1_042667</name>
</gene>
<dbReference type="Proteomes" id="UP000276133">
    <property type="component" value="Unassembled WGS sequence"/>
</dbReference>
<accession>A0A3M7PC96</accession>
<evidence type="ECO:0000313" key="2">
    <source>
        <dbReference type="Proteomes" id="UP000276133"/>
    </source>
</evidence>
<dbReference type="EMBL" id="REGN01011979">
    <property type="protein sequence ID" value="RMZ96678.1"/>
    <property type="molecule type" value="Genomic_DNA"/>
</dbReference>
<name>A0A3M7PC96_BRAPC</name>
<dbReference type="AlphaFoldDB" id="A0A3M7PC96"/>
<proteinExistence type="predicted"/>
<keyword evidence="2" id="KW-1185">Reference proteome</keyword>